<keyword evidence="4" id="KW-0479">Metal-binding</keyword>
<reference evidence="12 13" key="1">
    <citation type="journal article" date="2024" name="Plant J.">
        <title>Genome sequences and population genomics reveal climatic adaptation and genomic divergence between two closely related sweetgum species.</title>
        <authorList>
            <person name="Xu W.Q."/>
            <person name="Ren C.Q."/>
            <person name="Zhang X.Y."/>
            <person name="Comes H.P."/>
            <person name="Liu X.H."/>
            <person name="Li Y.G."/>
            <person name="Kettle C.J."/>
            <person name="Jalonen R."/>
            <person name="Gaisberger H."/>
            <person name="Ma Y.Z."/>
            <person name="Qiu Y.X."/>
        </authorList>
    </citation>
    <scope>NUCLEOTIDE SEQUENCE [LARGE SCALE GENOMIC DNA]</scope>
    <source>
        <strain evidence="12">Hangzhou</strain>
    </source>
</reference>
<evidence type="ECO:0000256" key="9">
    <source>
        <dbReference type="PROSITE-ProRule" id="PRU00175"/>
    </source>
</evidence>
<evidence type="ECO:0000313" key="12">
    <source>
        <dbReference type="EMBL" id="KAK9289205.1"/>
    </source>
</evidence>
<evidence type="ECO:0000256" key="8">
    <source>
        <dbReference type="ARBA" id="ARBA00023163"/>
    </source>
</evidence>
<keyword evidence="13" id="KW-1185">Reference proteome</keyword>
<evidence type="ECO:0000313" key="13">
    <source>
        <dbReference type="Proteomes" id="UP001415857"/>
    </source>
</evidence>
<proteinExistence type="predicted"/>
<organism evidence="12 13">
    <name type="scientific">Liquidambar formosana</name>
    <name type="common">Formosan gum</name>
    <dbReference type="NCBI Taxonomy" id="63359"/>
    <lineage>
        <taxon>Eukaryota</taxon>
        <taxon>Viridiplantae</taxon>
        <taxon>Streptophyta</taxon>
        <taxon>Embryophyta</taxon>
        <taxon>Tracheophyta</taxon>
        <taxon>Spermatophyta</taxon>
        <taxon>Magnoliopsida</taxon>
        <taxon>eudicotyledons</taxon>
        <taxon>Gunneridae</taxon>
        <taxon>Pentapetalae</taxon>
        <taxon>Saxifragales</taxon>
        <taxon>Altingiaceae</taxon>
        <taxon>Liquidambar</taxon>
    </lineage>
</organism>
<dbReference type="SMART" id="SM00184">
    <property type="entry name" value="RING"/>
    <property type="match status" value="1"/>
</dbReference>
<comment type="caution">
    <text evidence="12">The sequence shown here is derived from an EMBL/GenBank/DDBJ whole genome shotgun (WGS) entry which is preliminary data.</text>
</comment>
<evidence type="ECO:0000256" key="5">
    <source>
        <dbReference type="ARBA" id="ARBA00022771"/>
    </source>
</evidence>
<name>A0AAP0S837_LIQFO</name>
<dbReference type="EC" id="2.3.2.27" evidence="2"/>
<protein>
    <recommendedName>
        <fullName evidence="2">RING-type E3 ubiquitin transferase</fullName>
        <ecNumber evidence="2">2.3.2.27</ecNumber>
    </recommendedName>
</protein>
<evidence type="ECO:0000259" key="11">
    <source>
        <dbReference type="PROSITE" id="PS50089"/>
    </source>
</evidence>
<sequence length="307" mass="35427">MESSSSSRRPSSAQLNRGRFVEKVISPAIRRQPCPICLRRIDDRRAAVVTVCMHAYCVECIRKWSNLKRKCPLCNAHFNSWFFNINLYSRTFRKEQLPALNDVKNVDVEGGLRHGGRLVEQRFFRSSRDELNSANSRTRPLPWRRSFGRPGSVPPDVVAERVLQWRASIYTRRLQAVPSSSGNCPRQNMSGNNSVKERILQRIEPWIRRELQAILGDPDPSVIVHVATSLFISSLGEKPNCVGVEDNHVAPLRPFLHEQTNMFWHELRYVTCIQLTFMKSLPPFFIACLMFSVSMVFPEFYNYLTPT</sequence>
<keyword evidence="5 9" id="KW-0863">Zinc-finger</keyword>
<keyword evidence="8" id="KW-0804">Transcription</keyword>
<evidence type="ECO:0000256" key="4">
    <source>
        <dbReference type="ARBA" id="ARBA00022723"/>
    </source>
</evidence>
<dbReference type="GO" id="GO:0006513">
    <property type="term" value="P:protein monoubiquitination"/>
    <property type="evidence" value="ECO:0007669"/>
    <property type="project" value="TreeGrafter"/>
</dbReference>
<dbReference type="InterPro" id="IPR017907">
    <property type="entry name" value="Znf_RING_CS"/>
</dbReference>
<dbReference type="PROSITE" id="PS50089">
    <property type="entry name" value="ZF_RING_2"/>
    <property type="match status" value="1"/>
</dbReference>
<dbReference type="GO" id="GO:0008270">
    <property type="term" value="F:zinc ion binding"/>
    <property type="evidence" value="ECO:0007669"/>
    <property type="project" value="UniProtKB-KW"/>
</dbReference>
<feature type="domain" description="RING-type" evidence="11">
    <location>
        <begin position="34"/>
        <end position="75"/>
    </location>
</feature>
<comment type="catalytic activity">
    <reaction evidence="1">
        <text>S-ubiquitinyl-[E2 ubiquitin-conjugating enzyme]-L-cysteine + [acceptor protein]-L-lysine = [E2 ubiquitin-conjugating enzyme]-L-cysteine + N(6)-ubiquitinyl-[acceptor protein]-L-lysine.</text>
        <dbReference type="EC" id="2.3.2.27"/>
    </reaction>
</comment>
<accession>A0AAP0S837</accession>
<dbReference type="PROSITE" id="PS00518">
    <property type="entry name" value="ZF_RING_1"/>
    <property type="match status" value="1"/>
</dbReference>
<evidence type="ECO:0000256" key="6">
    <source>
        <dbReference type="ARBA" id="ARBA00022833"/>
    </source>
</evidence>
<dbReference type="PANTHER" id="PTHR46077">
    <property type="entry name" value="E3 UBIQUITIN-PROTEIN LIGASE TOPORS"/>
    <property type="match status" value="1"/>
</dbReference>
<dbReference type="PANTHER" id="PTHR46077:SF1">
    <property type="entry name" value="TOP1 BINDING ARGININE_SERINE RICH PROTEIN, E3 UBIQUITIN LIGASE"/>
    <property type="match status" value="1"/>
</dbReference>
<evidence type="ECO:0000256" key="10">
    <source>
        <dbReference type="SAM" id="Phobius"/>
    </source>
</evidence>
<keyword evidence="7" id="KW-0805">Transcription regulation</keyword>
<dbReference type="Gene3D" id="3.30.40.10">
    <property type="entry name" value="Zinc/RING finger domain, C3HC4 (zinc finger)"/>
    <property type="match status" value="1"/>
</dbReference>
<keyword evidence="10" id="KW-0472">Membrane</keyword>
<gene>
    <name evidence="12" type="ORF">L1049_017679</name>
</gene>
<dbReference type="GO" id="GO:0000209">
    <property type="term" value="P:protein polyubiquitination"/>
    <property type="evidence" value="ECO:0007669"/>
    <property type="project" value="TreeGrafter"/>
</dbReference>
<evidence type="ECO:0000256" key="2">
    <source>
        <dbReference type="ARBA" id="ARBA00012483"/>
    </source>
</evidence>
<dbReference type="InterPro" id="IPR001841">
    <property type="entry name" value="Znf_RING"/>
</dbReference>
<keyword evidence="10" id="KW-1133">Transmembrane helix</keyword>
<evidence type="ECO:0000256" key="1">
    <source>
        <dbReference type="ARBA" id="ARBA00000900"/>
    </source>
</evidence>
<keyword evidence="10" id="KW-0812">Transmembrane</keyword>
<dbReference type="Pfam" id="PF13639">
    <property type="entry name" value="zf-RING_2"/>
    <property type="match status" value="1"/>
</dbReference>
<dbReference type="AlphaFoldDB" id="A0AAP0S837"/>
<dbReference type="InterPro" id="IPR013083">
    <property type="entry name" value="Znf_RING/FYVE/PHD"/>
</dbReference>
<dbReference type="GO" id="GO:0061630">
    <property type="term" value="F:ubiquitin protein ligase activity"/>
    <property type="evidence" value="ECO:0007669"/>
    <property type="project" value="UniProtKB-EC"/>
</dbReference>
<evidence type="ECO:0000256" key="3">
    <source>
        <dbReference type="ARBA" id="ARBA00022679"/>
    </source>
</evidence>
<keyword evidence="3" id="KW-0808">Transferase</keyword>
<dbReference type="SUPFAM" id="SSF57850">
    <property type="entry name" value="RING/U-box"/>
    <property type="match status" value="1"/>
</dbReference>
<feature type="transmembrane region" description="Helical" evidence="10">
    <location>
        <begin position="284"/>
        <end position="304"/>
    </location>
</feature>
<dbReference type="EMBL" id="JBBPBK010000003">
    <property type="protein sequence ID" value="KAK9289205.1"/>
    <property type="molecule type" value="Genomic_DNA"/>
</dbReference>
<evidence type="ECO:0000256" key="7">
    <source>
        <dbReference type="ARBA" id="ARBA00023015"/>
    </source>
</evidence>
<dbReference type="Proteomes" id="UP001415857">
    <property type="component" value="Unassembled WGS sequence"/>
</dbReference>
<keyword evidence="6" id="KW-0862">Zinc</keyword>